<dbReference type="SUPFAM" id="SSF52540">
    <property type="entry name" value="P-loop containing nucleoside triphosphate hydrolases"/>
    <property type="match status" value="1"/>
</dbReference>
<dbReference type="SMART" id="SM00530">
    <property type="entry name" value="HTH_XRE"/>
    <property type="match status" value="1"/>
</dbReference>
<dbReference type="InterPro" id="IPR027417">
    <property type="entry name" value="P-loop_NTPase"/>
</dbReference>
<proteinExistence type="predicted"/>
<dbReference type="InterPro" id="IPR001387">
    <property type="entry name" value="Cro/C1-type_HTH"/>
</dbReference>
<dbReference type="Pfam" id="PF13560">
    <property type="entry name" value="HTH_31"/>
    <property type="match status" value="1"/>
</dbReference>
<keyword evidence="3" id="KW-1185">Reference proteome</keyword>
<dbReference type="PROSITE" id="PS50943">
    <property type="entry name" value="HTH_CROC1"/>
    <property type="match status" value="1"/>
</dbReference>
<accession>A0ABW0YZE9</accession>
<gene>
    <name evidence="2" type="ORF">ACFP1Z_12650</name>
</gene>
<reference evidence="3" key="1">
    <citation type="journal article" date="2019" name="Int. J. Syst. Evol. Microbiol.">
        <title>The Global Catalogue of Microorganisms (GCM) 10K type strain sequencing project: providing services to taxonomists for standard genome sequencing and annotation.</title>
        <authorList>
            <consortium name="The Broad Institute Genomics Platform"/>
            <consortium name="The Broad Institute Genome Sequencing Center for Infectious Disease"/>
            <person name="Wu L."/>
            <person name="Ma J."/>
        </authorList>
    </citation>
    <scope>NUCLEOTIDE SEQUENCE [LARGE SCALE GENOMIC DNA]</scope>
    <source>
        <strain evidence="3">CGMCC 4.7304</strain>
    </source>
</reference>
<dbReference type="InterPro" id="IPR010982">
    <property type="entry name" value="Lambda_DNA-bd_dom_sf"/>
</dbReference>
<feature type="domain" description="HTH cro/C1-type" evidence="1">
    <location>
        <begin position="3"/>
        <end position="56"/>
    </location>
</feature>
<dbReference type="EMBL" id="JBHSPB010000006">
    <property type="protein sequence ID" value="MFC5721018.1"/>
    <property type="molecule type" value="Genomic_DNA"/>
</dbReference>
<dbReference type="CDD" id="cd00093">
    <property type="entry name" value="HTH_XRE"/>
    <property type="match status" value="1"/>
</dbReference>
<evidence type="ECO:0000259" key="1">
    <source>
        <dbReference type="PROSITE" id="PS50943"/>
    </source>
</evidence>
<dbReference type="SUPFAM" id="SSF47413">
    <property type="entry name" value="lambda repressor-like DNA-binding domains"/>
    <property type="match status" value="1"/>
</dbReference>
<protein>
    <submittedName>
        <fullName evidence="2">XRE family transcriptional regulator</fullName>
    </submittedName>
</protein>
<dbReference type="RefSeq" id="WP_390316225.1">
    <property type="nucleotide sequence ID" value="NZ_JBHSPB010000006.1"/>
</dbReference>
<dbReference type="InterPro" id="IPR049052">
    <property type="entry name" value="nSTAND1"/>
</dbReference>
<evidence type="ECO:0000313" key="3">
    <source>
        <dbReference type="Proteomes" id="UP001596083"/>
    </source>
</evidence>
<comment type="caution">
    <text evidence="2">The sequence shown here is derived from an EMBL/GenBank/DDBJ whole genome shotgun (WGS) entry which is preliminary data.</text>
</comment>
<organism evidence="2 3">
    <name type="scientific">Streptomyces gamaensis</name>
    <dbReference type="NCBI Taxonomy" id="1763542"/>
    <lineage>
        <taxon>Bacteria</taxon>
        <taxon>Bacillati</taxon>
        <taxon>Actinomycetota</taxon>
        <taxon>Actinomycetes</taxon>
        <taxon>Kitasatosporales</taxon>
        <taxon>Streptomycetaceae</taxon>
        <taxon>Streptomyces</taxon>
    </lineage>
</organism>
<name>A0ABW0YZE9_9ACTN</name>
<dbReference type="Pfam" id="PF20703">
    <property type="entry name" value="nSTAND1"/>
    <property type="match status" value="1"/>
</dbReference>
<dbReference type="Proteomes" id="UP001596083">
    <property type="component" value="Unassembled WGS sequence"/>
</dbReference>
<sequence length="718" mass="77170">MRLRSLRQERGISLAKLAGLTFYTKGYLSKVENGEKPLTLAVARACDDALKTEGLLERVVLEDNDSQDQNNGEPLEECPYRGLSAYGPDDARWFFGRERDTAALVSLLGEHLESESPGLLMLVAPSGAGKSSLLRAGLLPALAQGVLPRPECANWPVVLLTPGEHPVEELLSRVSEASGASRPLLAQALQQSPESFASAVREYAVAGRSPADPAPAGKPGSGAPRAVLVVDQFEESFTLCESEDERSSFIQALHALATAHEPAHNPGPPAGLVVLGIRADFYGQCLAHPGLLAAARYGHVPLGPMTTAQLRDAITKPAEEAGLEVEPGLVEILLRDAGAVTDGPHDATARPGVLPLVSHALLATWQQREGKTLAVAGYRTTGGISGAVAATAEHVYTALPPARQPVARRLLLHLVRIGDTGETSHRMERQRLLAREADPQATAEVLEAFAGARLLTVGAAGHAGHVELAHEALLEAWPRLRAWIDEDRAGLRTRQLVLEAAETWERDGRDKELLYRGTRLAAAREWADAPVHRAGLGPAVQAFLDAGAEHEAADQRGKRRRARRLRVLLSCLTALSCIALGAFGIARLDPADGQRGNRPTDFVRVAAGASDAQPSSATSYTVTRYGYQGTFSEGSHVMDAPWKESFAVAAKRTIWHAWPGSGGWQPMPHNGWADDITGVYQEKNGSRRMVEVWVAHSNSYWCSESPGDGAWGRWRNCT</sequence>
<dbReference type="Gene3D" id="1.10.260.40">
    <property type="entry name" value="lambda repressor-like DNA-binding domains"/>
    <property type="match status" value="1"/>
</dbReference>
<evidence type="ECO:0000313" key="2">
    <source>
        <dbReference type="EMBL" id="MFC5721018.1"/>
    </source>
</evidence>